<name>U6KSP0_EIMTE</name>
<dbReference type="Proteomes" id="UP000030747">
    <property type="component" value="Unassembled WGS sequence"/>
</dbReference>
<dbReference type="InterPro" id="IPR012989">
    <property type="entry name" value="SEP_domain"/>
</dbReference>
<dbReference type="GO" id="GO:0031468">
    <property type="term" value="P:nuclear membrane reassembly"/>
    <property type="evidence" value="ECO:0007669"/>
    <property type="project" value="TreeGrafter"/>
</dbReference>
<evidence type="ECO:0000313" key="5">
    <source>
        <dbReference type="Proteomes" id="UP000030747"/>
    </source>
</evidence>
<dbReference type="Gene3D" id="3.10.20.90">
    <property type="entry name" value="Phosphatidylinositol 3-kinase Catalytic Subunit, Chain A, domain 1"/>
    <property type="match status" value="1"/>
</dbReference>
<dbReference type="PANTHER" id="PTHR23333">
    <property type="entry name" value="UBX DOMAIN CONTAINING PROTEIN"/>
    <property type="match status" value="1"/>
</dbReference>
<evidence type="ECO:0000313" key="4">
    <source>
        <dbReference type="EMBL" id="CDJ39923.1"/>
    </source>
</evidence>
<keyword evidence="5" id="KW-1185">Reference proteome</keyword>
<dbReference type="VEuPathDB" id="ToxoDB:ETH2_1567800"/>
<organism evidence="4 5">
    <name type="scientific">Eimeria tenella</name>
    <name type="common">Coccidian parasite</name>
    <dbReference type="NCBI Taxonomy" id="5802"/>
    <lineage>
        <taxon>Eukaryota</taxon>
        <taxon>Sar</taxon>
        <taxon>Alveolata</taxon>
        <taxon>Apicomplexa</taxon>
        <taxon>Conoidasida</taxon>
        <taxon>Coccidia</taxon>
        <taxon>Eucoccidiorida</taxon>
        <taxon>Eimeriorina</taxon>
        <taxon>Eimeriidae</taxon>
        <taxon>Eimeria</taxon>
    </lineage>
</organism>
<dbReference type="InterPro" id="IPR029071">
    <property type="entry name" value="Ubiquitin-like_domsf"/>
</dbReference>
<feature type="compositionally biased region" description="Polar residues" evidence="1">
    <location>
        <begin position="35"/>
        <end position="44"/>
    </location>
</feature>
<dbReference type="SMART" id="SM00553">
    <property type="entry name" value="SEP"/>
    <property type="match status" value="1"/>
</dbReference>
<dbReference type="GO" id="GO:0005634">
    <property type="term" value="C:nucleus"/>
    <property type="evidence" value="ECO:0007669"/>
    <property type="project" value="TreeGrafter"/>
</dbReference>
<dbReference type="GO" id="GO:0000045">
    <property type="term" value="P:autophagosome assembly"/>
    <property type="evidence" value="ECO:0007669"/>
    <property type="project" value="TreeGrafter"/>
</dbReference>
<dbReference type="InterPro" id="IPR036241">
    <property type="entry name" value="NSFL1C_SEP_dom_sf"/>
</dbReference>
<evidence type="ECO:0000256" key="1">
    <source>
        <dbReference type="SAM" id="MobiDB-lite"/>
    </source>
</evidence>
<dbReference type="OMA" id="SRCQRSC"/>
<dbReference type="GO" id="GO:0007030">
    <property type="term" value="P:Golgi organization"/>
    <property type="evidence" value="ECO:0007669"/>
    <property type="project" value="TreeGrafter"/>
</dbReference>
<dbReference type="AlphaFoldDB" id="U6KSP0"/>
<dbReference type="EMBL" id="HG674763">
    <property type="protein sequence ID" value="CDJ39923.1"/>
    <property type="molecule type" value="Genomic_DNA"/>
</dbReference>
<dbReference type="VEuPathDB" id="ToxoDB:ETH_00024455"/>
<dbReference type="GeneID" id="25254003"/>
<dbReference type="SMART" id="SM00166">
    <property type="entry name" value="UBX"/>
    <property type="match status" value="1"/>
</dbReference>
<dbReference type="SUPFAM" id="SSF102848">
    <property type="entry name" value="NSFL1 (p97 ATPase) cofactor p47, SEP domain"/>
    <property type="match status" value="1"/>
</dbReference>
<dbReference type="PANTHER" id="PTHR23333:SF20">
    <property type="entry name" value="NSFL1 COFACTOR P47"/>
    <property type="match status" value="1"/>
</dbReference>
<dbReference type="OrthoDB" id="25887at2759"/>
<dbReference type="GO" id="GO:0061025">
    <property type="term" value="P:membrane fusion"/>
    <property type="evidence" value="ECO:0007669"/>
    <property type="project" value="TreeGrafter"/>
</dbReference>
<evidence type="ECO:0000259" key="3">
    <source>
        <dbReference type="PROSITE" id="PS51399"/>
    </source>
</evidence>
<feature type="domain" description="UBX" evidence="2">
    <location>
        <begin position="169"/>
        <end position="245"/>
    </location>
</feature>
<dbReference type="SUPFAM" id="SSF54236">
    <property type="entry name" value="Ubiquitin-like"/>
    <property type="match status" value="1"/>
</dbReference>
<dbReference type="PROSITE" id="PS51399">
    <property type="entry name" value="SEP"/>
    <property type="match status" value="1"/>
</dbReference>
<dbReference type="Pfam" id="PF08059">
    <property type="entry name" value="SEP"/>
    <property type="match status" value="1"/>
</dbReference>
<feature type="domain" description="SEP" evidence="3">
    <location>
        <begin position="53"/>
        <end position="116"/>
    </location>
</feature>
<dbReference type="Gene3D" id="3.30.420.210">
    <property type="entry name" value="SEP domain"/>
    <property type="match status" value="1"/>
</dbReference>
<dbReference type="RefSeq" id="XP_013230676.1">
    <property type="nucleotide sequence ID" value="XM_013375222.1"/>
</dbReference>
<feature type="compositionally biased region" description="Polar residues" evidence="1">
    <location>
        <begin position="18"/>
        <end position="27"/>
    </location>
</feature>
<dbReference type="GO" id="GO:0043130">
    <property type="term" value="F:ubiquitin binding"/>
    <property type="evidence" value="ECO:0007669"/>
    <property type="project" value="TreeGrafter"/>
</dbReference>
<reference evidence="4" key="1">
    <citation type="submission" date="2013-10" db="EMBL/GenBank/DDBJ databases">
        <title>Genomic analysis of the causative agents of coccidiosis in chickens.</title>
        <authorList>
            <person name="Reid A.J."/>
            <person name="Blake D."/>
            <person name="Billington K."/>
            <person name="Browne H."/>
            <person name="Dunn M."/>
            <person name="Hung S."/>
            <person name="Kawahara F."/>
            <person name="Miranda-Saavedra D."/>
            <person name="Mourier T."/>
            <person name="Nagra H."/>
            <person name="Otto T.D."/>
            <person name="Rawlings N."/>
            <person name="Sanchez A."/>
            <person name="Sanders M."/>
            <person name="Subramaniam C."/>
            <person name="Tay Y."/>
            <person name="Dear P."/>
            <person name="Doerig C."/>
            <person name="Gruber A."/>
            <person name="Parkinson J."/>
            <person name="Shirley M."/>
            <person name="Wan K.L."/>
            <person name="Berriman M."/>
            <person name="Tomley F."/>
            <person name="Pain A."/>
        </authorList>
    </citation>
    <scope>NUCLEOTIDE SEQUENCE [LARGE SCALE GENOMIC DNA]</scope>
    <source>
        <strain evidence="4">Houghton</strain>
    </source>
</reference>
<gene>
    <name evidence="4" type="ORF">ETH_00024455</name>
</gene>
<protein>
    <submittedName>
        <fullName evidence="4">UBX domain-containing protein, putative</fullName>
    </submittedName>
</protein>
<dbReference type="Pfam" id="PF00789">
    <property type="entry name" value="UBX"/>
    <property type="match status" value="1"/>
</dbReference>
<dbReference type="PROSITE" id="PS50033">
    <property type="entry name" value="UBX"/>
    <property type="match status" value="1"/>
</dbReference>
<sequence>MAIRSLADLRGSGEDSPNENGATNSFSGGERSGLAIQNPSSAFPNATVGAAPPGARRVSIYKNGFRVDEGEFRPFGVEENDHFVQELKAGVAPRELQQGGRQVHVLLDDRHEETYTPPAPPQYVLFGGEGQSLSGDRTSPNHPAGAAAAAAVDVSLAAAAAAAAAPADPSAPRTQILFRFHDGQRTAQHFPTSATVQQLFDFVERVAPAPGGFSLLEGFPPRPLSAARSATLQEAGLLNATLSQKLS</sequence>
<evidence type="ECO:0000259" key="2">
    <source>
        <dbReference type="PROSITE" id="PS50033"/>
    </source>
</evidence>
<dbReference type="InterPro" id="IPR001012">
    <property type="entry name" value="UBX_dom"/>
</dbReference>
<feature type="region of interest" description="Disordered" evidence="1">
    <location>
        <begin position="1"/>
        <end position="53"/>
    </location>
</feature>
<dbReference type="GO" id="GO:0005829">
    <property type="term" value="C:cytosol"/>
    <property type="evidence" value="ECO:0007669"/>
    <property type="project" value="TreeGrafter"/>
</dbReference>
<reference evidence="4" key="2">
    <citation type="submission" date="2013-10" db="EMBL/GenBank/DDBJ databases">
        <authorList>
            <person name="Aslett M."/>
        </authorList>
    </citation>
    <scope>NUCLEOTIDE SEQUENCE [LARGE SCALE GENOMIC DNA]</scope>
    <source>
        <strain evidence="4">Houghton</strain>
    </source>
</reference>
<proteinExistence type="predicted"/>
<dbReference type="GO" id="GO:0043161">
    <property type="term" value="P:proteasome-mediated ubiquitin-dependent protein catabolic process"/>
    <property type="evidence" value="ECO:0007669"/>
    <property type="project" value="TreeGrafter"/>
</dbReference>
<accession>U6KSP0</accession>